<name>A0A1I0RRI8_9FIRM</name>
<evidence type="ECO:0000256" key="1">
    <source>
        <dbReference type="ARBA" id="ARBA00022723"/>
    </source>
</evidence>
<sequence>MKIHNVSQLNEDFIWHDQVGLITQSLGAAAGSQKLYVNIDQVPPNAYSTKYHSHSQQEEFFMILEGFGTLRMNGDEYPVTKGDFIAKPPAKTNAHQFYNSSKDTLVILDVGTVEREDTCYYPDEDIYLHKSNGENIAFRKQAILDSWTSDPNSI</sequence>
<organism evidence="3 4">
    <name type="scientific">[Clostridium] fimetarium</name>
    <dbReference type="NCBI Taxonomy" id="99656"/>
    <lineage>
        <taxon>Bacteria</taxon>
        <taxon>Bacillati</taxon>
        <taxon>Bacillota</taxon>
        <taxon>Clostridia</taxon>
        <taxon>Lachnospirales</taxon>
        <taxon>Lachnospiraceae</taxon>
    </lineage>
</organism>
<dbReference type="Gene3D" id="2.60.120.10">
    <property type="entry name" value="Jelly Rolls"/>
    <property type="match status" value="1"/>
</dbReference>
<keyword evidence="4" id="KW-1185">Reference proteome</keyword>
<dbReference type="OrthoDB" id="9797047at2"/>
<feature type="domain" description="Cupin type-2" evidence="2">
    <location>
        <begin position="41"/>
        <end position="110"/>
    </location>
</feature>
<keyword evidence="1" id="KW-0479">Metal-binding</keyword>
<protein>
    <submittedName>
        <fullName evidence="3">Uncharacterized conserved protein, cupin superfamily</fullName>
    </submittedName>
</protein>
<gene>
    <name evidence="3" type="ORF">SAMN05421659_12160</name>
</gene>
<dbReference type="SUPFAM" id="SSF51182">
    <property type="entry name" value="RmlC-like cupins"/>
    <property type="match status" value="1"/>
</dbReference>
<proteinExistence type="predicted"/>
<dbReference type="InterPro" id="IPR013096">
    <property type="entry name" value="Cupin_2"/>
</dbReference>
<dbReference type="CDD" id="cd02224">
    <property type="entry name" value="cupin_SPO2919-like"/>
    <property type="match status" value="1"/>
</dbReference>
<dbReference type="PANTHER" id="PTHR35848:SF6">
    <property type="entry name" value="CUPIN TYPE-2 DOMAIN-CONTAINING PROTEIN"/>
    <property type="match status" value="1"/>
</dbReference>
<dbReference type="EMBL" id="FOJI01000021">
    <property type="protein sequence ID" value="SEW43819.1"/>
    <property type="molecule type" value="Genomic_DNA"/>
</dbReference>
<evidence type="ECO:0000313" key="3">
    <source>
        <dbReference type="EMBL" id="SEW43819.1"/>
    </source>
</evidence>
<dbReference type="Pfam" id="PF07883">
    <property type="entry name" value="Cupin_2"/>
    <property type="match status" value="1"/>
</dbReference>
<evidence type="ECO:0000259" key="2">
    <source>
        <dbReference type="Pfam" id="PF07883"/>
    </source>
</evidence>
<dbReference type="AlphaFoldDB" id="A0A1I0RRI8"/>
<dbReference type="GO" id="GO:0046872">
    <property type="term" value="F:metal ion binding"/>
    <property type="evidence" value="ECO:0007669"/>
    <property type="project" value="UniProtKB-KW"/>
</dbReference>
<dbReference type="STRING" id="99656.SAMN05421659_12160"/>
<reference evidence="3 4" key="1">
    <citation type="submission" date="2016-10" db="EMBL/GenBank/DDBJ databases">
        <authorList>
            <person name="de Groot N.N."/>
        </authorList>
    </citation>
    <scope>NUCLEOTIDE SEQUENCE [LARGE SCALE GENOMIC DNA]</scope>
    <source>
        <strain evidence="3 4">DSM 9179</strain>
    </source>
</reference>
<dbReference type="Proteomes" id="UP000199701">
    <property type="component" value="Unassembled WGS sequence"/>
</dbReference>
<accession>A0A1I0RRI8</accession>
<dbReference type="InterPro" id="IPR051610">
    <property type="entry name" value="GPI/OXD"/>
</dbReference>
<dbReference type="InterPro" id="IPR014710">
    <property type="entry name" value="RmlC-like_jellyroll"/>
</dbReference>
<evidence type="ECO:0000313" key="4">
    <source>
        <dbReference type="Proteomes" id="UP000199701"/>
    </source>
</evidence>
<dbReference type="InterPro" id="IPR011051">
    <property type="entry name" value="RmlC_Cupin_sf"/>
</dbReference>
<dbReference type="RefSeq" id="WP_092457495.1">
    <property type="nucleotide sequence ID" value="NZ_FOJI01000021.1"/>
</dbReference>
<dbReference type="PANTHER" id="PTHR35848">
    <property type="entry name" value="OXALATE-BINDING PROTEIN"/>
    <property type="match status" value="1"/>
</dbReference>